<proteinExistence type="predicted"/>
<organism evidence="1 2">
    <name type="scientific">Hymenobacter polaris</name>
    <dbReference type="NCBI Taxonomy" id="2682546"/>
    <lineage>
        <taxon>Bacteria</taxon>
        <taxon>Pseudomonadati</taxon>
        <taxon>Bacteroidota</taxon>
        <taxon>Cytophagia</taxon>
        <taxon>Cytophagales</taxon>
        <taxon>Hymenobacteraceae</taxon>
        <taxon>Hymenobacter</taxon>
    </lineage>
</organism>
<comment type="caution">
    <text evidence="1">The sequence shown here is derived from an EMBL/GenBank/DDBJ whole genome shotgun (WGS) entry which is preliminary data.</text>
</comment>
<dbReference type="Proteomes" id="UP000559626">
    <property type="component" value="Unassembled WGS sequence"/>
</dbReference>
<reference evidence="1 2" key="1">
    <citation type="submission" date="2020-04" db="EMBL/GenBank/DDBJ databases">
        <title>Hymenobacter polaris sp. nov., isolated from Arctic soil.</title>
        <authorList>
            <person name="Dahal R.H."/>
        </authorList>
    </citation>
    <scope>NUCLEOTIDE SEQUENCE [LARGE SCALE GENOMIC DNA]</scope>
    <source>
        <strain evidence="1 2">RP-2-7</strain>
    </source>
</reference>
<gene>
    <name evidence="1" type="ORF">HHL22_22060</name>
</gene>
<dbReference type="RefSeq" id="WP_169533602.1">
    <property type="nucleotide sequence ID" value="NZ_JABBGH010000004.1"/>
</dbReference>
<dbReference type="AlphaFoldDB" id="A0A7Y0AIV7"/>
<protein>
    <submittedName>
        <fullName evidence="1">Uncharacterized protein</fullName>
    </submittedName>
</protein>
<dbReference type="EMBL" id="JABBGH010000004">
    <property type="protein sequence ID" value="NML67895.1"/>
    <property type="molecule type" value="Genomic_DNA"/>
</dbReference>
<sequence length="174" mass="19237">MPELPTYPHFVHDARLQTYQRYNSPTWVCQVGPTQLQVLHLRAPRLLYSGQAMPCAEAEFRAAAQTTYTTLLAACQQPAGPATAYQRRRTMPDAWYYRQDGPQCELRLNLSHEENGPLCVNWLLEDLAPIPGLVVAGPPRSSDPRRVASTSQEYHAALALAIPALMAAAQGKPA</sequence>
<evidence type="ECO:0000313" key="1">
    <source>
        <dbReference type="EMBL" id="NML67895.1"/>
    </source>
</evidence>
<keyword evidence="2" id="KW-1185">Reference proteome</keyword>
<evidence type="ECO:0000313" key="2">
    <source>
        <dbReference type="Proteomes" id="UP000559626"/>
    </source>
</evidence>
<name>A0A7Y0AIV7_9BACT</name>
<accession>A0A7Y0AIV7</accession>